<reference evidence="1 2" key="1">
    <citation type="submission" date="2012-10" db="EMBL/GenBank/DDBJ databases">
        <title>Genome sequencing and analysis of entomopathogenic fungi Beauveria bassiana D1-5.</title>
        <authorList>
            <person name="Li Q."/>
            <person name="Wang L."/>
            <person name="Zhang Z."/>
            <person name="Wang Q."/>
            <person name="Ren J."/>
            <person name="Wang M."/>
            <person name="Xu W."/>
            <person name="Wang J."/>
            <person name="Lu Y."/>
            <person name="Du Q."/>
            <person name="Sun Z."/>
        </authorList>
    </citation>
    <scope>NUCLEOTIDE SEQUENCE [LARGE SCALE GENOMIC DNA]</scope>
    <source>
        <strain evidence="1 2">D1-5</strain>
    </source>
</reference>
<dbReference type="AlphaFoldDB" id="A0A0A2VIA1"/>
<accession>A0A0A2VIA1</accession>
<proteinExistence type="predicted"/>
<dbReference type="STRING" id="1245745.A0A0A2VIA1"/>
<evidence type="ECO:0000313" key="1">
    <source>
        <dbReference type="EMBL" id="KGQ07591.1"/>
    </source>
</evidence>
<evidence type="ECO:0000313" key="2">
    <source>
        <dbReference type="Proteomes" id="UP000030106"/>
    </source>
</evidence>
<gene>
    <name evidence="1" type="ORF">BBAD15_g7085</name>
</gene>
<comment type="caution">
    <text evidence="1">The sequence shown here is derived from an EMBL/GenBank/DDBJ whole genome shotgun (WGS) entry which is preliminary data.</text>
</comment>
<organism evidence="1 2">
    <name type="scientific">Beauveria bassiana D1-5</name>
    <dbReference type="NCBI Taxonomy" id="1245745"/>
    <lineage>
        <taxon>Eukaryota</taxon>
        <taxon>Fungi</taxon>
        <taxon>Dikarya</taxon>
        <taxon>Ascomycota</taxon>
        <taxon>Pezizomycotina</taxon>
        <taxon>Sordariomycetes</taxon>
        <taxon>Hypocreomycetidae</taxon>
        <taxon>Hypocreales</taxon>
        <taxon>Cordycipitaceae</taxon>
        <taxon>Beauveria</taxon>
    </lineage>
</organism>
<name>A0A0A2VIA1_BEABA</name>
<sequence length="295" mass="30923">MDNVFFPSMAISDVAPSDNAGTDPPLKYTGVDGQLPSDSLFSDPFASNTTDWDSYIRDFGGDDAFQDTGSFNTSLLSTSPVASASLRNTPDTVISNVCMNTTGAGEGFDERNMVAEPNINNTNMPEPSSHQQPTTFTTTTDLAANDYNQTTSNSASYPATTTGQATGMAAGTVVCSAATLGAPQTEPALVMNASPRRRVSRLPPDIGADGQIKYLEPHEIPQTPVEGVQYSVQNAHARTAYAATAYVFSADPTNARPSNIAELSATAALSAAPACLGASKLFKPTILCAKSRLYP</sequence>
<dbReference type="Proteomes" id="UP000030106">
    <property type="component" value="Unassembled WGS sequence"/>
</dbReference>
<protein>
    <submittedName>
        <fullName evidence="1">Uncharacterized protein</fullName>
    </submittedName>
</protein>
<dbReference type="HOGENOM" id="CLU_943312_0_0_1"/>
<dbReference type="EMBL" id="ANFO01000672">
    <property type="protein sequence ID" value="KGQ07591.1"/>
    <property type="molecule type" value="Genomic_DNA"/>
</dbReference>